<accession>A0AAE0C826</accession>
<dbReference type="Proteomes" id="UP001190700">
    <property type="component" value="Unassembled WGS sequence"/>
</dbReference>
<comment type="caution">
    <text evidence="1">The sequence shown here is derived from an EMBL/GenBank/DDBJ whole genome shotgun (WGS) entry which is preliminary data.</text>
</comment>
<protein>
    <submittedName>
        <fullName evidence="1">Uncharacterized protein</fullName>
    </submittedName>
</protein>
<evidence type="ECO:0000313" key="2">
    <source>
        <dbReference type="Proteomes" id="UP001190700"/>
    </source>
</evidence>
<dbReference type="EMBL" id="LGRX02027526">
    <property type="protein sequence ID" value="KAK3249215.1"/>
    <property type="molecule type" value="Genomic_DNA"/>
</dbReference>
<dbReference type="AlphaFoldDB" id="A0AAE0C826"/>
<keyword evidence="2" id="KW-1185">Reference proteome</keyword>
<gene>
    <name evidence="1" type="ORF">CYMTET_41346</name>
</gene>
<name>A0AAE0C826_9CHLO</name>
<evidence type="ECO:0000313" key="1">
    <source>
        <dbReference type="EMBL" id="KAK3249215.1"/>
    </source>
</evidence>
<proteinExistence type="predicted"/>
<sequence length="269" mass="28831">MHVGAAVAQGSRYPNKLNRCSLPDNTLTMTVAPMQTLSRSEANRTGVTAADNFIRTSTLMMDRAGAGYIENSNLLGADDYPDSDKFQARHLGTYSDPIGELSYLGDCGVPGGTSCYVAPDPAVTTRPGHGSVSGILVLAQSRPLRNNGDYFYLEKNALKITGTYSEWLRGDEDASIGNVSTSKYIGEYDYMGEYASTDGDDDKFGDHGDAMTGTNDVSTTHYNLGTSHPTAIPGLVHQGFANSSANVDLEACTDLINAEEMRGREALRD</sequence>
<reference evidence="1 2" key="1">
    <citation type="journal article" date="2015" name="Genome Biol. Evol.">
        <title>Comparative Genomics of a Bacterivorous Green Alga Reveals Evolutionary Causalities and Consequences of Phago-Mixotrophic Mode of Nutrition.</title>
        <authorList>
            <person name="Burns J.A."/>
            <person name="Paasch A."/>
            <person name="Narechania A."/>
            <person name="Kim E."/>
        </authorList>
    </citation>
    <scope>NUCLEOTIDE SEQUENCE [LARGE SCALE GENOMIC DNA]</scope>
    <source>
        <strain evidence="1 2">PLY_AMNH</strain>
    </source>
</reference>
<organism evidence="1 2">
    <name type="scientific">Cymbomonas tetramitiformis</name>
    <dbReference type="NCBI Taxonomy" id="36881"/>
    <lineage>
        <taxon>Eukaryota</taxon>
        <taxon>Viridiplantae</taxon>
        <taxon>Chlorophyta</taxon>
        <taxon>Pyramimonadophyceae</taxon>
        <taxon>Pyramimonadales</taxon>
        <taxon>Pyramimonadaceae</taxon>
        <taxon>Cymbomonas</taxon>
    </lineage>
</organism>